<dbReference type="AlphaFoldDB" id="A0A3M7SYE2"/>
<sequence>MKINLKYYFNPSQELFFELFRSGFTSNNFYTLGLSNTNRFAIYQNFVPGIKTFEKIRPDLDLT</sequence>
<dbReference type="EMBL" id="REGN01000585">
    <property type="protein sequence ID" value="RNA40841.1"/>
    <property type="molecule type" value="Genomic_DNA"/>
</dbReference>
<name>A0A3M7SYE2_BRAPC</name>
<evidence type="ECO:0000313" key="2">
    <source>
        <dbReference type="Proteomes" id="UP000276133"/>
    </source>
</evidence>
<proteinExistence type="predicted"/>
<accession>A0A3M7SYE2</accession>
<reference evidence="1 2" key="1">
    <citation type="journal article" date="2018" name="Sci. Rep.">
        <title>Genomic signatures of local adaptation to the degree of environmental predictability in rotifers.</title>
        <authorList>
            <person name="Franch-Gras L."/>
            <person name="Hahn C."/>
            <person name="Garcia-Roger E.M."/>
            <person name="Carmona M.J."/>
            <person name="Serra M."/>
            <person name="Gomez A."/>
        </authorList>
    </citation>
    <scope>NUCLEOTIDE SEQUENCE [LARGE SCALE GENOMIC DNA]</scope>
    <source>
        <strain evidence="1">HYR1</strain>
    </source>
</reference>
<comment type="caution">
    <text evidence="1">The sequence shown here is derived from an EMBL/GenBank/DDBJ whole genome shotgun (WGS) entry which is preliminary data.</text>
</comment>
<dbReference type="Proteomes" id="UP000276133">
    <property type="component" value="Unassembled WGS sequence"/>
</dbReference>
<gene>
    <name evidence="1" type="ORF">BpHYR1_030070</name>
</gene>
<protein>
    <submittedName>
        <fullName evidence="1">Uncharacterized protein</fullName>
    </submittedName>
</protein>
<evidence type="ECO:0000313" key="1">
    <source>
        <dbReference type="EMBL" id="RNA40841.1"/>
    </source>
</evidence>
<keyword evidence="2" id="KW-1185">Reference proteome</keyword>
<organism evidence="1 2">
    <name type="scientific">Brachionus plicatilis</name>
    <name type="common">Marine rotifer</name>
    <name type="synonym">Brachionus muelleri</name>
    <dbReference type="NCBI Taxonomy" id="10195"/>
    <lineage>
        <taxon>Eukaryota</taxon>
        <taxon>Metazoa</taxon>
        <taxon>Spiralia</taxon>
        <taxon>Gnathifera</taxon>
        <taxon>Rotifera</taxon>
        <taxon>Eurotatoria</taxon>
        <taxon>Monogononta</taxon>
        <taxon>Pseudotrocha</taxon>
        <taxon>Ploima</taxon>
        <taxon>Brachionidae</taxon>
        <taxon>Brachionus</taxon>
    </lineage>
</organism>